<keyword evidence="1" id="KW-0472">Membrane</keyword>
<feature type="transmembrane region" description="Helical" evidence="1">
    <location>
        <begin position="9"/>
        <end position="38"/>
    </location>
</feature>
<sequence>MLTLFHPTLFYYCFFCSVNSLAGGSVLNTHISFMLYVLGHL</sequence>
<accession>A0A0E9TQK4</accession>
<dbReference type="AlphaFoldDB" id="A0A0E9TQK4"/>
<name>A0A0E9TQK4_ANGAN</name>
<evidence type="ECO:0000256" key="1">
    <source>
        <dbReference type="SAM" id="Phobius"/>
    </source>
</evidence>
<proteinExistence type="predicted"/>
<evidence type="ECO:0000313" key="2">
    <source>
        <dbReference type="EMBL" id="JAH55013.1"/>
    </source>
</evidence>
<reference evidence="2" key="1">
    <citation type="submission" date="2014-11" db="EMBL/GenBank/DDBJ databases">
        <authorList>
            <person name="Amaro Gonzalez C."/>
        </authorList>
    </citation>
    <scope>NUCLEOTIDE SEQUENCE</scope>
</reference>
<organism evidence="2">
    <name type="scientific">Anguilla anguilla</name>
    <name type="common">European freshwater eel</name>
    <name type="synonym">Muraena anguilla</name>
    <dbReference type="NCBI Taxonomy" id="7936"/>
    <lineage>
        <taxon>Eukaryota</taxon>
        <taxon>Metazoa</taxon>
        <taxon>Chordata</taxon>
        <taxon>Craniata</taxon>
        <taxon>Vertebrata</taxon>
        <taxon>Euteleostomi</taxon>
        <taxon>Actinopterygii</taxon>
        <taxon>Neopterygii</taxon>
        <taxon>Teleostei</taxon>
        <taxon>Anguilliformes</taxon>
        <taxon>Anguillidae</taxon>
        <taxon>Anguilla</taxon>
    </lineage>
</organism>
<protein>
    <submittedName>
        <fullName evidence="2">Uncharacterized protein</fullName>
    </submittedName>
</protein>
<keyword evidence="1" id="KW-1133">Transmembrane helix</keyword>
<dbReference type="EMBL" id="GBXM01053564">
    <property type="protein sequence ID" value="JAH55013.1"/>
    <property type="molecule type" value="Transcribed_RNA"/>
</dbReference>
<keyword evidence="1" id="KW-0812">Transmembrane</keyword>
<reference evidence="2" key="2">
    <citation type="journal article" date="2015" name="Fish Shellfish Immunol.">
        <title>Early steps in the European eel (Anguilla anguilla)-Vibrio vulnificus interaction in the gills: Role of the RtxA13 toxin.</title>
        <authorList>
            <person name="Callol A."/>
            <person name="Pajuelo D."/>
            <person name="Ebbesson L."/>
            <person name="Teles M."/>
            <person name="MacKenzie S."/>
            <person name="Amaro C."/>
        </authorList>
    </citation>
    <scope>NUCLEOTIDE SEQUENCE</scope>
</reference>